<accession>A0A286U3X1</accession>
<organism evidence="1 2">
    <name type="scientific">Candidatus Scalindua japonica</name>
    <dbReference type="NCBI Taxonomy" id="1284222"/>
    <lineage>
        <taxon>Bacteria</taxon>
        <taxon>Pseudomonadati</taxon>
        <taxon>Planctomycetota</taxon>
        <taxon>Candidatus Brocadiia</taxon>
        <taxon>Candidatus Brocadiales</taxon>
        <taxon>Candidatus Scalinduaceae</taxon>
        <taxon>Candidatus Scalindua</taxon>
    </lineage>
</organism>
<keyword evidence="2" id="KW-1185">Reference proteome</keyword>
<dbReference type="AlphaFoldDB" id="A0A286U3X1"/>
<proteinExistence type="predicted"/>
<comment type="caution">
    <text evidence="1">The sequence shown here is derived from an EMBL/GenBank/DDBJ whole genome shotgun (WGS) entry which is preliminary data.</text>
</comment>
<reference evidence="2" key="1">
    <citation type="journal article" date="2017" name="Environ. Microbiol. Rep.">
        <title>Genetic Diversity of Marine Anaerobic Ammonium-Oxidizing Bacteria as Revealed by Genomic and Proteomic Analyses of 'Candidatus Scalindua japonica'.</title>
        <authorList>
            <person name="Oshiki M."/>
            <person name="Mizuto K."/>
            <person name="Kimura Z."/>
            <person name="Kindaichi T."/>
            <person name="Satoh H."/>
            <person name="Okabe S."/>
        </authorList>
    </citation>
    <scope>NUCLEOTIDE SEQUENCE [LARGE SCALE GENOMIC DNA]</scope>
    <source>
        <strain evidence="2">husup-a2</strain>
    </source>
</reference>
<evidence type="ECO:0000313" key="2">
    <source>
        <dbReference type="Proteomes" id="UP000218542"/>
    </source>
</evidence>
<protein>
    <submittedName>
        <fullName evidence="1">Uncharacterized protein</fullName>
    </submittedName>
</protein>
<sequence length="116" mass="13127">MKIITKSEREAKAAAFLNIPLSKSRRSRNIFKNRIQLKISVIVNGGNLVTSTKVNRRPPMRLPMASRIYTKPMSEAESRVNPLITLQPKGKINPIVKLNGVMIHIDEISNDNRGMY</sequence>
<gene>
    <name evidence="1" type="ORF">SCALIN_C44_0006</name>
</gene>
<dbReference type="Proteomes" id="UP000218542">
    <property type="component" value="Unassembled WGS sequence"/>
</dbReference>
<evidence type="ECO:0000313" key="1">
    <source>
        <dbReference type="EMBL" id="GAX62825.1"/>
    </source>
</evidence>
<dbReference type="EMBL" id="BAOS01000044">
    <property type="protein sequence ID" value="GAX62825.1"/>
    <property type="molecule type" value="Genomic_DNA"/>
</dbReference>
<name>A0A286U3X1_9BACT</name>